<dbReference type="PATRIC" id="fig|1121877.4.peg.222"/>
<evidence type="ECO:0000256" key="2">
    <source>
        <dbReference type="ARBA" id="ARBA00022448"/>
    </source>
</evidence>
<gene>
    <name evidence="9" type="primary">dppB1</name>
    <name evidence="9" type="ORF">FEAC_02060</name>
</gene>
<reference evidence="9 10" key="1">
    <citation type="submission" date="2015-01" db="EMBL/GenBank/DDBJ databases">
        <title>Draft genome of the acidophilic iron oxidizer Ferrimicrobium acidiphilum strain T23.</title>
        <authorList>
            <person name="Poehlein A."/>
            <person name="Eisen S."/>
            <person name="Schloemann M."/>
            <person name="Johnson B.D."/>
            <person name="Daniel R."/>
            <person name="Muehling M."/>
        </authorList>
    </citation>
    <scope>NUCLEOTIDE SEQUENCE [LARGE SCALE GENOMIC DNA]</scope>
    <source>
        <strain evidence="9 10">T23</strain>
    </source>
</reference>
<feature type="transmembrane region" description="Helical" evidence="7">
    <location>
        <begin position="12"/>
        <end position="30"/>
    </location>
</feature>
<keyword evidence="10" id="KW-1185">Reference proteome</keyword>
<proteinExistence type="inferred from homology"/>
<feature type="transmembrane region" description="Helical" evidence="7">
    <location>
        <begin position="140"/>
        <end position="161"/>
    </location>
</feature>
<dbReference type="GeneID" id="78371559"/>
<name>A0A0D8FY02_9ACTN</name>
<keyword evidence="5 7" id="KW-1133">Transmembrane helix</keyword>
<keyword evidence="2 7" id="KW-0813">Transport</keyword>
<dbReference type="CDD" id="cd06261">
    <property type="entry name" value="TM_PBP2"/>
    <property type="match status" value="1"/>
</dbReference>
<feature type="transmembrane region" description="Helical" evidence="7">
    <location>
        <begin position="280"/>
        <end position="306"/>
    </location>
</feature>
<sequence>MIRYILRRCGQAIITIIAVSIIVFIILHLLPGGLVRAQLGQKASPIQVHALEVQEGLLKPLPVQYLTWAWNALRGNLGYSYKLSENVSTLLSEYVPRTFLLVAVSLLFAVAIAIPMGLWQGYRRNHLDDHALSGTMLVMYSMPTFLLGVVLIVVLNIWLPIFPSTASNFGGSLSIDATDLALPIITLSLANVSYFSRYMRSSVIDNLLEDYVRTAKSKGARNRTVLLRHVLRNSLNSTLTLLGLSLPYTVSGSLIVEALFNYPGAGLLFWNSAQTRDFPVLLGIVLIIAVMTVLGNLIVDILYGVIDPRVRVQ</sequence>
<comment type="caution">
    <text evidence="9">The sequence shown here is derived from an EMBL/GenBank/DDBJ whole genome shotgun (WGS) entry which is preliminary data.</text>
</comment>
<dbReference type="Pfam" id="PF00528">
    <property type="entry name" value="BPD_transp_1"/>
    <property type="match status" value="1"/>
</dbReference>
<dbReference type="Proteomes" id="UP000032336">
    <property type="component" value="Unassembled WGS sequence"/>
</dbReference>
<feature type="transmembrane region" description="Helical" evidence="7">
    <location>
        <begin position="238"/>
        <end position="260"/>
    </location>
</feature>
<keyword evidence="6 7" id="KW-0472">Membrane</keyword>
<dbReference type="PANTHER" id="PTHR43163">
    <property type="entry name" value="DIPEPTIDE TRANSPORT SYSTEM PERMEASE PROTEIN DPPB-RELATED"/>
    <property type="match status" value="1"/>
</dbReference>
<dbReference type="OrthoDB" id="9778910at2"/>
<dbReference type="eggNOG" id="COG0601">
    <property type="taxonomic scope" value="Bacteria"/>
</dbReference>
<feature type="domain" description="ABC transmembrane type-1" evidence="8">
    <location>
        <begin position="95"/>
        <end position="303"/>
    </location>
</feature>
<accession>A0A0D8FY02</accession>
<dbReference type="InterPro" id="IPR045621">
    <property type="entry name" value="BPD_transp_1_N"/>
</dbReference>
<dbReference type="InterPro" id="IPR035906">
    <property type="entry name" value="MetI-like_sf"/>
</dbReference>
<evidence type="ECO:0000313" key="9">
    <source>
        <dbReference type="EMBL" id="KJE77834.1"/>
    </source>
</evidence>
<dbReference type="Gene3D" id="1.10.3720.10">
    <property type="entry name" value="MetI-like"/>
    <property type="match status" value="1"/>
</dbReference>
<dbReference type="EMBL" id="JXUW01000002">
    <property type="protein sequence ID" value="KJE77834.1"/>
    <property type="molecule type" value="Genomic_DNA"/>
</dbReference>
<feature type="transmembrane region" description="Helical" evidence="7">
    <location>
        <begin position="99"/>
        <end position="119"/>
    </location>
</feature>
<evidence type="ECO:0000256" key="7">
    <source>
        <dbReference type="RuleBase" id="RU363032"/>
    </source>
</evidence>
<dbReference type="PROSITE" id="PS50928">
    <property type="entry name" value="ABC_TM1"/>
    <property type="match status" value="1"/>
</dbReference>
<dbReference type="STRING" id="1121877.FEAC_02060"/>
<evidence type="ECO:0000259" key="8">
    <source>
        <dbReference type="PROSITE" id="PS50928"/>
    </source>
</evidence>
<feature type="transmembrane region" description="Helical" evidence="7">
    <location>
        <begin position="181"/>
        <end position="199"/>
    </location>
</feature>
<dbReference type="AlphaFoldDB" id="A0A0D8FY02"/>
<dbReference type="PANTHER" id="PTHR43163:SF6">
    <property type="entry name" value="DIPEPTIDE TRANSPORT SYSTEM PERMEASE PROTEIN DPPB-RELATED"/>
    <property type="match status" value="1"/>
</dbReference>
<protein>
    <submittedName>
        <fullName evidence="9">Dipeptide transport system permease protein DppB</fullName>
    </submittedName>
</protein>
<dbReference type="SUPFAM" id="SSF161098">
    <property type="entry name" value="MetI-like"/>
    <property type="match status" value="1"/>
</dbReference>
<dbReference type="InterPro" id="IPR000515">
    <property type="entry name" value="MetI-like"/>
</dbReference>
<keyword evidence="3" id="KW-1003">Cell membrane</keyword>
<dbReference type="GO" id="GO:0005886">
    <property type="term" value="C:plasma membrane"/>
    <property type="evidence" value="ECO:0007669"/>
    <property type="project" value="UniProtKB-SubCell"/>
</dbReference>
<comment type="subcellular location">
    <subcellularLocation>
        <location evidence="1 7">Cell membrane</location>
        <topology evidence="1 7">Multi-pass membrane protein</topology>
    </subcellularLocation>
</comment>
<comment type="similarity">
    <text evidence="7">Belongs to the binding-protein-dependent transport system permease family.</text>
</comment>
<dbReference type="RefSeq" id="WP_035391550.1">
    <property type="nucleotide sequence ID" value="NZ_JQKF01000049.1"/>
</dbReference>
<evidence type="ECO:0000256" key="4">
    <source>
        <dbReference type="ARBA" id="ARBA00022692"/>
    </source>
</evidence>
<organism evidence="9 10">
    <name type="scientific">Ferrimicrobium acidiphilum DSM 19497</name>
    <dbReference type="NCBI Taxonomy" id="1121877"/>
    <lineage>
        <taxon>Bacteria</taxon>
        <taxon>Bacillati</taxon>
        <taxon>Actinomycetota</taxon>
        <taxon>Acidimicrobiia</taxon>
        <taxon>Acidimicrobiales</taxon>
        <taxon>Acidimicrobiaceae</taxon>
        <taxon>Ferrimicrobium</taxon>
    </lineage>
</organism>
<evidence type="ECO:0000256" key="1">
    <source>
        <dbReference type="ARBA" id="ARBA00004651"/>
    </source>
</evidence>
<evidence type="ECO:0000256" key="5">
    <source>
        <dbReference type="ARBA" id="ARBA00022989"/>
    </source>
</evidence>
<evidence type="ECO:0000256" key="3">
    <source>
        <dbReference type="ARBA" id="ARBA00022475"/>
    </source>
</evidence>
<dbReference type="Pfam" id="PF19300">
    <property type="entry name" value="BPD_transp_1_N"/>
    <property type="match status" value="1"/>
</dbReference>
<dbReference type="GO" id="GO:0055085">
    <property type="term" value="P:transmembrane transport"/>
    <property type="evidence" value="ECO:0007669"/>
    <property type="project" value="InterPro"/>
</dbReference>
<keyword evidence="4 7" id="KW-0812">Transmembrane</keyword>
<evidence type="ECO:0000256" key="6">
    <source>
        <dbReference type="ARBA" id="ARBA00023136"/>
    </source>
</evidence>
<evidence type="ECO:0000313" key="10">
    <source>
        <dbReference type="Proteomes" id="UP000032336"/>
    </source>
</evidence>